<dbReference type="SUPFAM" id="SSF56519">
    <property type="entry name" value="Penicillin binding protein dimerisation domain"/>
    <property type="match status" value="1"/>
</dbReference>
<dbReference type="GO" id="GO:0016740">
    <property type="term" value="F:transferase activity"/>
    <property type="evidence" value="ECO:0007669"/>
    <property type="project" value="UniProtKB-KW"/>
</dbReference>
<keyword evidence="5" id="KW-0121">Carboxypeptidase</keyword>
<sequence length="701" mass="78163">MSVFNQSRSYIIRLLFLVVFLVIIGQLFNLQVLSGKYQQLAQANAVFRKVVYPPRGIIFDRKGKAILNNTLMYDLMVTPSQVKNVDTSFLCQLLEIDTAVFKQRMVEAIVRNGRFRPSSFEELLSPEKYARLEENMWRFSSGFYLQQRPVRVYPFNAAPHVMGYVGEVDSGIIARSGGFYQAGDYVGRSGLEAYYERVLMGQRGVQFMIKDNKNRLVGQYENGQFDTAAIAGRGLRTFIDIDIQQLAEKLMANKVGAVVALEPKTGGIIAMVSGPNYDPNALTGSEKKKNYSKLVLDVAGPLLNRAIAGTYPPGSTFKPIGGLVALDEGLITPRFGYPCGGRYYACGIGKPACTHSGGGHAATLRLAIANSCNSYFTHVYRMAVDNPKYRNVEEGYAVWRHYLNNFGLGVQLGVDLPGEYRKSGIPDTSVYNRVYRNSWSSCTNLTLGIGQDMMLATPLQLANSMCIIANKGYYYTPHFVRDIDGETKDDTILNKFRQKHEVLTHISDTAFEAVISGMQDVVEIGTARVAKVPGFNVCAKTGTAENYRIIDRKKVKLKDNSMFVCFAPRENPKIAIAVVVENAGFGATWGGNIAQLLMEKYLTDSLRPERAKEAERIASSNLMPPYLSRLQYIEDSTRARLYFDLTKDSSYLRKYIHRGLPSAPAKKDSSAPKPKTRLAYLPIWEAVLPKELIDLKKKSVA</sequence>
<dbReference type="Gene3D" id="3.40.710.10">
    <property type="entry name" value="DD-peptidase/beta-lactamase superfamily"/>
    <property type="match status" value="1"/>
</dbReference>
<evidence type="ECO:0000256" key="7">
    <source>
        <dbReference type="ARBA" id="ARBA00022692"/>
    </source>
</evidence>
<dbReference type="PANTHER" id="PTHR30627:SF2">
    <property type="entry name" value="PEPTIDOGLYCAN D,D-TRANSPEPTIDASE MRDA"/>
    <property type="match status" value="1"/>
</dbReference>
<feature type="domain" description="Penicillin-binding protein transpeptidase" evidence="15">
    <location>
        <begin position="256"/>
        <end position="598"/>
    </location>
</feature>
<dbReference type="GO" id="GO:0009002">
    <property type="term" value="F:serine-type D-Ala-D-Ala carboxypeptidase activity"/>
    <property type="evidence" value="ECO:0007669"/>
    <property type="project" value="InterPro"/>
</dbReference>
<evidence type="ECO:0000313" key="17">
    <source>
        <dbReference type="EMBL" id="ANE52208.1"/>
    </source>
</evidence>
<dbReference type="AlphaFoldDB" id="A0A172TZ39"/>
<dbReference type="EMBL" id="CP011390">
    <property type="protein sequence ID" value="ANE52208.1"/>
    <property type="molecule type" value="Genomic_DNA"/>
</dbReference>
<keyword evidence="10" id="KW-0573">Peptidoglycan synthesis</keyword>
<evidence type="ECO:0000259" key="15">
    <source>
        <dbReference type="Pfam" id="PF00905"/>
    </source>
</evidence>
<keyword evidence="9" id="KW-0133">Cell shape</keyword>
<dbReference type="InterPro" id="IPR050515">
    <property type="entry name" value="Beta-lactam/transpept"/>
</dbReference>
<keyword evidence="12 14" id="KW-0472">Membrane</keyword>
<dbReference type="Gene3D" id="3.30.1390.30">
    <property type="entry name" value="Penicillin-binding protein 2a, domain 3"/>
    <property type="match status" value="1"/>
</dbReference>
<dbReference type="PATRIC" id="fig|1492898.3.peg.4059"/>
<dbReference type="GO" id="GO:0008658">
    <property type="term" value="F:penicillin binding"/>
    <property type="evidence" value="ECO:0007669"/>
    <property type="project" value="InterPro"/>
</dbReference>
<accession>A0A172TZ39</accession>
<evidence type="ECO:0000256" key="8">
    <source>
        <dbReference type="ARBA" id="ARBA00022801"/>
    </source>
</evidence>
<keyword evidence="7 14" id="KW-0812">Transmembrane</keyword>
<keyword evidence="18" id="KW-1185">Reference proteome</keyword>
<dbReference type="STRING" id="1492898.SY85_18645"/>
<dbReference type="KEGG" id="fla:SY85_18645"/>
<dbReference type="InterPro" id="IPR012338">
    <property type="entry name" value="Beta-lactam/transpept-like"/>
</dbReference>
<evidence type="ECO:0000259" key="16">
    <source>
        <dbReference type="Pfam" id="PF03717"/>
    </source>
</evidence>
<dbReference type="InterPro" id="IPR017790">
    <property type="entry name" value="Penicillin-binding_protein_2"/>
</dbReference>
<proteinExistence type="predicted"/>
<dbReference type="Gene3D" id="3.90.1310.10">
    <property type="entry name" value="Penicillin-binding protein 2a (Domain 2)"/>
    <property type="match status" value="1"/>
</dbReference>
<dbReference type="InterPro" id="IPR036138">
    <property type="entry name" value="PBP_dimer_sf"/>
</dbReference>
<evidence type="ECO:0000256" key="13">
    <source>
        <dbReference type="ARBA" id="ARBA00023316"/>
    </source>
</evidence>
<organism evidence="17 18">
    <name type="scientific">Flavisolibacter tropicus</name>
    <dbReference type="NCBI Taxonomy" id="1492898"/>
    <lineage>
        <taxon>Bacteria</taxon>
        <taxon>Pseudomonadati</taxon>
        <taxon>Bacteroidota</taxon>
        <taxon>Chitinophagia</taxon>
        <taxon>Chitinophagales</taxon>
        <taxon>Chitinophagaceae</taxon>
        <taxon>Flavisolibacter</taxon>
    </lineage>
</organism>
<dbReference type="Proteomes" id="UP000077177">
    <property type="component" value="Chromosome"/>
</dbReference>
<evidence type="ECO:0000256" key="11">
    <source>
        <dbReference type="ARBA" id="ARBA00022989"/>
    </source>
</evidence>
<feature type="domain" description="Penicillin-binding protein dimerisation" evidence="16">
    <location>
        <begin position="51"/>
        <end position="219"/>
    </location>
</feature>
<evidence type="ECO:0000256" key="9">
    <source>
        <dbReference type="ARBA" id="ARBA00022960"/>
    </source>
</evidence>
<evidence type="ECO:0000313" key="18">
    <source>
        <dbReference type="Proteomes" id="UP000077177"/>
    </source>
</evidence>
<dbReference type="GO" id="GO:0006508">
    <property type="term" value="P:proteolysis"/>
    <property type="evidence" value="ECO:0007669"/>
    <property type="project" value="UniProtKB-KW"/>
</dbReference>
<dbReference type="OrthoDB" id="9766847at2"/>
<dbReference type="GO" id="GO:0005886">
    <property type="term" value="C:plasma membrane"/>
    <property type="evidence" value="ECO:0007669"/>
    <property type="project" value="UniProtKB-SubCell"/>
</dbReference>
<evidence type="ECO:0000256" key="5">
    <source>
        <dbReference type="ARBA" id="ARBA00022645"/>
    </source>
</evidence>
<dbReference type="InterPro" id="IPR001460">
    <property type="entry name" value="PCN-bd_Tpept"/>
</dbReference>
<reference evidence="17 18" key="2">
    <citation type="journal article" date="2016" name="Int. J. Syst. Evol. Microbiol.">
        <title>Flavisolibacter tropicus sp. nov., isolated from tropical soil.</title>
        <authorList>
            <person name="Lee J.J."/>
            <person name="Kang M.S."/>
            <person name="Kim G.S."/>
            <person name="Lee C.S."/>
            <person name="Lim S."/>
            <person name="Lee J."/>
            <person name="Roh S.H."/>
            <person name="Kang H."/>
            <person name="Ha J.M."/>
            <person name="Bae S."/>
            <person name="Jung H.Y."/>
            <person name="Kim M.K."/>
        </authorList>
    </citation>
    <scope>NUCLEOTIDE SEQUENCE [LARGE SCALE GENOMIC DNA]</scope>
    <source>
        <strain evidence="17 18">LCS9</strain>
    </source>
</reference>
<evidence type="ECO:0000256" key="12">
    <source>
        <dbReference type="ARBA" id="ARBA00023136"/>
    </source>
</evidence>
<dbReference type="GO" id="GO:0071972">
    <property type="term" value="F:peptidoglycan L,D-transpeptidase activity"/>
    <property type="evidence" value="ECO:0007669"/>
    <property type="project" value="TreeGrafter"/>
</dbReference>
<keyword evidence="6" id="KW-0645">Protease</keyword>
<keyword evidence="8" id="KW-0378">Hydrolase</keyword>
<gene>
    <name evidence="17" type="ORF">SY85_18645</name>
</gene>
<keyword evidence="4" id="KW-0997">Cell inner membrane</keyword>
<comment type="subcellular location">
    <subcellularLocation>
        <location evidence="2">Cell membrane</location>
    </subcellularLocation>
    <subcellularLocation>
        <location evidence="1">Membrane</location>
        <topology evidence="1">Single-pass membrane protein</topology>
    </subcellularLocation>
</comment>
<dbReference type="GO" id="GO:0008360">
    <property type="term" value="P:regulation of cell shape"/>
    <property type="evidence" value="ECO:0007669"/>
    <property type="project" value="UniProtKB-KW"/>
</dbReference>
<dbReference type="InterPro" id="IPR005311">
    <property type="entry name" value="PBP_dimer"/>
</dbReference>
<dbReference type="Pfam" id="PF03717">
    <property type="entry name" value="PBP_dimer"/>
    <property type="match status" value="1"/>
</dbReference>
<evidence type="ECO:0000256" key="4">
    <source>
        <dbReference type="ARBA" id="ARBA00022519"/>
    </source>
</evidence>
<dbReference type="NCBIfam" id="TIGR03423">
    <property type="entry name" value="pbp2_mrdA"/>
    <property type="match status" value="1"/>
</dbReference>
<dbReference type="GO" id="GO:0071555">
    <property type="term" value="P:cell wall organization"/>
    <property type="evidence" value="ECO:0007669"/>
    <property type="project" value="UniProtKB-KW"/>
</dbReference>
<evidence type="ECO:0000256" key="1">
    <source>
        <dbReference type="ARBA" id="ARBA00004167"/>
    </source>
</evidence>
<dbReference type="RefSeq" id="WP_066406452.1">
    <property type="nucleotide sequence ID" value="NZ_CP011390.1"/>
</dbReference>
<keyword evidence="11 14" id="KW-1133">Transmembrane helix</keyword>
<protein>
    <submittedName>
        <fullName evidence="17">Peptidoglycan glycosyltransferase</fullName>
    </submittedName>
</protein>
<evidence type="ECO:0000256" key="14">
    <source>
        <dbReference type="SAM" id="Phobius"/>
    </source>
</evidence>
<dbReference type="PANTHER" id="PTHR30627">
    <property type="entry name" value="PEPTIDOGLYCAN D,D-TRANSPEPTIDASE"/>
    <property type="match status" value="1"/>
</dbReference>
<dbReference type="Pfam" id="PF00905">
    <property type="entry name" value="Transpeptidase"/>
    <property type="match status" value="1"/>
</dbReference>
<evidence type="ECO:0000256" key="6">
    <source>
        <dbReference type="ARBA" id="ARBA00022670"/>
    </source>
</evidence>
<evidence type="ECO:0000256" key="3">
    <source>
        <dbReference type="ARBA" id="ARBA00022475"/>
    </source>
</evidence>
<keyword evidence="13" id="KW-0961">Cell wall biogenesis/degradation</keyword>
<dbReference type="GO" id="GO:0009252">
    <property type="term" value="P:peptidoglycan biosynthetic process"/>
    <property type="evidence" value="ECO:0007669"/>
    <property type="project" value="UniProtKB-KW"/>
</dbReference>
<dbReference type="SUPFAM" id="SSF56601">
    <property type="entry name" value="beta-lactamase/transpeptidase-like"/>
    <property type="match status" value="1"/>
</dbReference>
<evidence type="ECO:0000256" key="10">
    <source>
        <dbReference type="ARBA" id="ARBA00022984"/>
    </source>
</evidence>
<feature type="transmembrane region" description="Helical" evidence="14">
    <location>
        <begin position="12"/>
        <end position="30"/>
    </location>
</feature>
<keyword evidence="3" id="KW-1003">Cell membrane</keyword>
<evidence type="ECO:0000256" key="2">
    <source>
        <dbReference type="ARBA" id="ARBA00004236"/>
    </source>
</evidence>
<reference evidence="18" key="1">
    <citation type="submission" date="2015-01" db="EMBL/GenBank/DDBJ databases">
        <title>Flavisolibacter sp./LCS9/ whole genome sequencing.</title>
        <authorList>
            <person name="Kim M.K."/>
            <person name="Srinivasan S."/>
            <person name="Lee J.-J."/>
        </authorList>
    </citation>
    <scope>NUCLEOTIDE SEQUENCE [LARGE SCALE GENOMIC DNA]</scope>
    <source>
        <strain evidence="18">LCS9</strain>
    </source>
</reference>
<keyword evidence="17" id="KW-0808">Transferase</keyword>
<name>A0A172TZ39_9BACT</name>